<feature type="transmembrane region" description="Helical" evidence="1">
    <location>
        <begin position="464"/>
        <end position="485"/>
    </location>
</feature>
<name>A0ABP0E9K9_9ASCO</name>
<keyword evidence="4" id="KW-1185">Reference proteome</keyword>
<dbReference type="EMBL" id="OZ004255">
    <property type="protein sequence ID" value="CAK7901190.1"/>
    <property type="molecule type" value="Genomic_DNA"/>
</dbReference>
<feature type="transmembrane region" description="Helical" evidence="1">
    <location>
        <begin position="347"/>
        <end position="369"/>
    </location>
</feature>
<dbReference type="Proteomes" id="UP001497600">
    <property type="component" value="Chromosome C"/>
</dbReference>
<reference evidence="3 4" key="1">
    <citation type="submission" date="2024-01" db="EMBL/GenBank/DDBJ databases">
        <authorList>
            <consortium name="Genoscope - CEA"/>
            <person name="William W."/>
        </authorList>
    </citation>
    <scope>NUCLEOTIDE SEQUENCE [LARGE SCALE GENOMIC DNA]</scope>
    <source>
        <strain evidence="3 4">29B2s-10</strain>
    </source>
</reference>
<evidence type="ECO:0000256" key="2">
    <source>
        <dbReference type="SAM" id="SignalP"/>
    </source>
</evidence>
<organism evidence="3 4">
    <name type="scientific">[Candida] anglica</name>
    <dbReference type="NCBI Taxonomy" id="148631"/>
    <lineage>
        <taxon>Eukaryota</taxon>
        <taxon>Fungi</taxon>
        <taxon>Dikarya</taxon>
        <taxon>Ascomycota</taxon>
        <taxon>Saccharomycotina</taxon>
        <taxon>Pichiomycetes</taxon>
        <taxon>Debaryomycetaceae</taxon>
        <taxon>Kurtzmaniella</taxon>
    </lineage>
</organism>
<feature type="transmembrane region" description="Helical" evidence="1">
    <location>
        <begin position="270"/>
        <end position="293"/>
    </location>
</feature>
<evidence type="ECO:0000313" key="4">
    <source>
        <dbReference type="Proteomes" id="UP001497600"/>
    </source>
</evidence>
<feature type="transmembrane region" description="Helical" evidence="1">
    <location>
        <begin position="405"/>
        <end position="425"/>
    </location>
</feature>
<sequence>MKYLSLNGVISIFPLIASVWAQSPITTNKQLSATNYVTCGGIKYEDNSWYNPMVRATLKAIETQSEEERDEEDSAELPLFIFHYTDILKLDGLPSIEELTDPTQPLDGVVDYENLKFNVEVNPEFKDDDTIRFLNTGFTTVGDVVEFNVTQSGIYCMYVAPHGNVEELHVDVQFQSSYGYIPYASYIKHVQSKYYVILGSIIIAYLLNYIIKFKVGSDFKDLNSVSIITKVVIFYILAPSVLISLARYVLYFVFSSFPTVSLVYDDVFNWLTACFAIVCRWFTLLFSMGYGVIYYRSSYLGPADSSYKELPTNLWSRAYILLLADLTSTTIFALTNSLINSSYDGDLLFGSLNTIFSVITSLFSLVWLIHSIISYRATKTLIEKFPPFSSVESNSELLKSFRRSILIIFVLPAVFGVILGVILGVKSAAQMSPPEDLPLDSFHQEIASLKIFESMYFSAGQLTIAAWIGDIFVLSTVGALFFIWIKNNYGVCRGKEADDFIIDDE</sequence>
<keyword evidence="1" id="KW-0812">Transmembrane</keyword>
<feature type="chain" id="PRO_5047199793" evidence="2">
    <location>
        <begin position="22"/>
        <end position="505"/>
    </location>
</feature>
<gene>
    <name evidence="3" type="ORF">CAAN4_C10836</name>
</gene>
<keyword evidence="1" id="KW-1133">Transmembrane helix</keyword>
<feature type="signal peptide" evidence="2">
    <location>
        <begin position="1"/>
        <end position="21"/>
    </location>
</feature>
<keyword evidence="2" id="KW-0732">Signal</keyword>
<evidence type="ECO:0000313" key="3">
    <source>
        <dbReference type="EMBL" id="CAK7901190.1"/>
    </source>
</evidence>
<accession>A0ABP0E9K9</accession>
<protein>
    <submittedName>
        <fullName evidence="3">Uncharacterized protein</fullName>
    </submittedName>
</protein>
<proteinExistence type="predicted"/>
<keyword evidence="1" id="KW-0472">Membrane</keyword>
<feature type="transmembrane region" description="Helical" evidence="1">
    <location>
        <begin position="232"/>
        <end position="250"/>
    </location>
</feature>
<evidence type="ECO:0000256" key="1">
    <source>
        <dbReference type="SAM" id="Phobius"/>
    </source>
</evidence>
<feature type="transmembrane region" description="Helical" evidence="1">
    <location>
        <begin position="194"/>
        <end position="211"/>
    </location>
</feature>
<feature type="transmembrane region" description="Helical" evidence="1">
    <location>
        <begin position="314"/>
        <end position="335"/>
    </location>
</feature>